<evidence type="ECO:0000313" key="1">
    <source>
        <dbReference type="EMBL" id="TMS34410.1"/>
    </source>
</evidence>
<accession>A0A4U8UMT2</accession>
<comment type="caution">
    <text evidence="1">The sequence shown here is derived from an EMBL/GenBank/DDBJ whole genome shotgun (WGS) entry which is preliminary data.</text>
</comment>
<evidence type="ECO:0000313" key="2">
    <source>
        <dbReference type="Proteomes" id="UP000298663"/>
    </source>
</evidence>
<reference evidence="1 2" key="2">
    <citation type="journal article" date="2019" name="G3 (Bethesda)">
        <title>Hybrid Assembly of the Genome of the Entomopathogenic Nematode Steinernema carpocapsae Identifies the X-Chromosome.</title>
        <authorList>
            <person name="Serra L."/>
            <person name="Macchietto M."/>
            <person name="Macias-Munoz A."/>
            <person name="McGill C.J."/>
            <person name="Rodriguez I.M."/>
            <person name="Rodriguez B."/>
            <person name="Murad R."/>
            <person name="Mortazavi A."/>
        </authorList>
    </citation>
    <scope>NUCLEOTIDE SEQUENCE [LARGE SCALE GENOMIC DNA]</scope>
    <source>
        <strain evidence="1 2">ALL</strain>
    </source>
</reference>
<organism evidence="1 2">
    <name type="scientific">Steinernema carpocapsae</name>
    <name type="common">Entomopathogenic nematode</name>
    <dbReference type="NCBI Taxonomy" id="34508"/>
    <lineage>
        <taxon>Eukaryota</taxon>
        <taxon>Metazoa</taxon>
        <taxon>Ecdysozoa</taxon>
        <taxon>Nematoda</taxon>
        <taxon>Chromadorea</taxon>
        <taxon>Rhabditida</taxon>
        <taxon>Tylenchina</taxon>
        <taxon>Panagrolaimomorpha</taxon>
        <taxon>Strongyloidoidea</taxon>
        <taxon>Steinernematidae</taxon>
        <taxon>Steinernema</taxon>
    </lineage>
</organism>
<sequence length="83" mass="9236">MTTSSPSKRSDNCITTFRRQATRVPLLSVKSSRARSSNDSVEKSNWRGVRGEEFPHIVIFLGCRISWTPDILNVGDVGILETA</sequence>
<keyword evidence="2" id="KW-1185">Reference proteome</keyword>
<dbReference type="EMBL" id="AZBU02000001">
    <property type="protein sequence ID" value="TMS34410.1"/>
    <property type="molecule type" value="Genomic_DNA"/>
</dbReference>
<reference evidence="1 2" key="1">
    <citation type="journal article" date="2015" name="Genome Biol.">
        <title>Comparative genomics of Steinernema reveals deeply conserved gene regulatory networks.</title>
        <authorList>
            <person name="Dillman A.R."/>
            <person name="Macchietto M."/>
            <person name="Porter C.F."/>
            <person name="Rogers A."/>
            <person name="Williams B."/>
            <person name="Antoshechkin I."/>
            <person name="Lee M.M."/>
            <person name="Goodwin Z."/>
            <person name="Lu X."/>
            <person name="Lewis E.E."/>
            <person name="Goodrich-Blair H."/>
            <person name="Stock S.P."/>
            <person name="Adams B.J."/>
            <person name="Sternberg P.W."/>
            <person name="Mortazavi A."/>
        </authorList>
    </citation>
    <scope>NUCLEOTIDE SEQUENCE [LARGE SCALE GENOMIC DNA]</scope>
    <source>
        <strain evidence="1 2">ALL</strain>
    </source>
</reference>
<protein>
    <submittedName>
        <fullName evidence="1">Uncharacterized protein</fullName>
    </submittedName>
</protein>
<dbReference type="AlphaFoldDB" id="A0A4U8UMT2"/>
<name>A0A4U8UMT2_STECR</name>
<proteinExistence type="predicted"/>
<gene>
    <name evidence="1" type="ORF">L596_002008</name>
</gene>
<dbReference type="Proteomes" id="UP000298663">
    <property type="component" value="Unassembled WGS sequence"/>
</dbReference>